<keyword evidence="2" id="KW-0812">Transmembrane</keyword>
<evidence type="ECO:0000256" key="1">
    <source>
        <dbReference type="SAM" id="MobiDB-lite"/>
    </source>
</evidence>
<protein>
    <submittedName>
        <fullName evidence="3">Uncharacterized protein</fullName>
    </submittedName>
</protein>
<keyword evidence="2" id="KW-0472">Membrane</keyword>
<evidence type="ECO:0000313" key="4">
    <source>
        <dbReference type="Proteomes" id="UP000002037"/>
    </source>
</evidence>
<dbReference type="VEuPathDB" id="FungiDB:CTRG_05746"/>
<evidence type="ECO:0000313" key="3">
    <source>
        <dbReference type="EMBL" id="EER30750.1"/>
    </source>
</evidence>
<organism evidence="3 4">
    <name type="scientific">Candida tropicalis (strain ATCC MYA-3404 / T1)</name>
    <name type="common">Yeast</name>
    <dbReference type="NCBI Taxonomy" id="294747"/>
    <lineage>
        <taxon>Eukaryota</taxon>
        <taxon>Fungi</taxon>
        <taxon>Dikarya</taxon>
        <taxon>Ascomycota</taxon>
        <taxon>Saccharomycotina</taxon>
        <taxon>Pichiomycetes</taxon>
        <taxon>Debaryomycetaceae</taxon>
        <taxon>Candida/Lodderomyces clade</taxon>
        <taxon>Candida</taxon>
    </lineage>
</organism>
<keyword evidence="4" id="KW-1185">Reference proteome</keyword>
<feature type="transmembrane region" description="Helical" evidence="2">
    <location>
        <begin position="73"/>
        <end position="90"/>
    </location>
</feature>
<dbReference type="OrthoDB" id="10456203at2759"/>
<dbReference type="AlphaFoldDB" id="C5MI53"/>
<feature type="region of interest" description="Disordered" evidence="1">
    <location>
        <begin position="105"/>
        <end position="128"/>
    </location>
</feature>
<gene>
    <name evidence="3" type="ORF">CTRG_05746</name>
</gene>
<reference evidence="3 4" key="1">
    <citation type="journal article" date="2009" name="Nature">
        <title>Evolution of pathogenicity and sexual reproduction in eight Candida genomes.</title>
        <authorList>
            <person name="Butler G."/>
            <person name="Rasmussen M.D."/>
            <person name="Lin M.F."/>
            <person name="Santos M.A."/>
            <person name="Sakthikumar S."/>
            <person name="Munro C.A."/>
            <person name="Rheinbay E."/>
            <person name="Grabherr M."/>
            <person name="Forche A."/>
            <person name="Reedy J.L."/>
            <person name="Agrafioti I."/>
            <person name="Arnaud M.B."/>
            <person name="Bates S."/>
            <person name="Brown A.J."/>
            <person name="Brunke S."/>
            <person name="Costanzo M.C."/>
            <person name="Fitzpatrick D.A."/>
            <person name="de Groot P.W."/>
            <person name="Harris D."/>
            <person name="Hoyer L.L."/>
            <person name="Hube B."/>
            <person name="Klis F.M."/>
            <person name="Kodira C."/>
            <person name="Lennard N."/>
            <person name="Logue M.E."/>
            <person name="Martin R."/>
            <person name="Neiman A.M."/>
            <person name="Nikolaou E."/>
            <person name="Quail M.A."/>
            <person name="Quinn J."/>
            <person name="Santos M.C."/>
            <person name="Schmitzberger F.F."/>
            <person name="Sherlock G."/>
            <person name="Shah P."/>
            <person name="Silverstein K.A."/>
            <person name="Skrzypek M.S."/>
            <person name="Soll D."/>
            <person name="Staggs R."/>
            <person name="Stansfield I."/>
            <person name="Stumpf M.P."/>
            <person name="Sudbery P.E."/>
            <person name="Srikantha T."/>
            <person name="Zeng Q."/>
            <person name="Berman J."/>
            <person name="Berriman M."/>
            <person name="Heitman J."/>
            <person name="Gow N.A."/>
            <person name="Lorenz M.C."/>
            <person name="Birren B.W."/>
            <person name="Kellis M."/>
            <person name="Cuomo C.A."/>
        </authorList>
    </citation>
    <scope>NUCLEOTIDE SEQUENCE [LARGE SCALE GENOMIC DNA]</scope>
    <source>
        <strain evidence="4">ATCC MYA-3404 / T1</strain>
    </source>
</reference>
<dbReference type="HOGENOM" id="CLU_1461126_0_0_1"/>
<name>C5MI53_CANTT</name>
<dbReference type="EMBL" id="GG692403">
    <property type="protein sequence ID" value="EER30750.1"/>
    <property type="molecule type" value="Genomic_DNA"/>
</dbReference>
<dbReference type="RefSeq" id="XP_002551448.1">
    <property type="nucleotide sequence ID" value="XM_002551402.1"/>
</dbReference>
<accession>C5MI53</accession>
<dbReference type="Proteomes" id="UP000002037">
    <property type="component" value="Unassembled WGS sequence"/>
</dbReference>
<feature type="compositionally biased region" description="Polar residues" evidence="1">
    <location>
        <begin position="115"/>
        <end position="127"/>
    </location>
</feature>
<sequence>MPISHYIKQFQDTLLLFFQDLVIRLCTILDEVPLLHEDRHKAASVELISSYNTTHEFESNNFVEEGNTSSADLISIWIFVATCTLGILILKRGLDFIRGVLSSSNPNSSVRDSVKNQNSKRPSTSSIYYDLPSNLGPYSKQSSPVKSKHFMETYKGKGPVSFLLDTTTGSTMDVESVSIEGNRWT</sequence>
<dbReference type="GeneID" id="8300962"/>
<proteinExistence type="predicted"/>
<evidence type="ECO:0000256" key="2">
    <source>
        <dbReference type="SAM" id="Phobius"/>
    </source>
</evidence>
<keyword evidence="2" id="KW-1133">Transmembrane helix</keyword>
<dbReference type="KEGG" id="ctp:CTRG_05746"/>